<protein>
    <submittedName>
        <fullName evidence="2">Uncharacterized protein</fullName>
    </submittedName>
</protein>
<comment type="caution">
    <text evidence="2">The sequence shown here is derived from an EMBL/GenBank/DDBJ whole genome shotgun (WGS) entry which is preliminary data.</text>
</comment>
<feature type="region of interest" description="Disordered" evidence="1">
    <location>
        <begin position="1"/>
        <end position="21"/>
    </location>
</feature>
<organism evidence="2 3">
    <name type="scientific">Malus baccata</name>
    <name type="common">Siberian crab apple</name>
    <name type="synonym">Pyrus baccata</name>
    <dbReference type="NCBI Taxonomy" id="106549"/>
    <lineage>
        <taxon>Eukaryota</taxon>
        <taxon>Viridiplantae</taxon>
        <taxon>Streptophyta</taxon>
        <taxon>Embryophyta</taxon>
        <taxon>Tracheophyta</taxon>
        <taxon>Spermatophyta</taxon>
        <taxon>Magnoliopsida</taxon>
        <taxon>eudicotyledons</taxon>
        <taxon>Gunneridae</taxon>
        <taxon>Pentapetalae</taxon>
        <taxon>rosids</taxon>
        <taxon>fabids</taxon>
        <taxon>Rosales</taxon>
        <taxon>Rosaceae</taxon>
        <taxon>Amygdaloideae</taxon>
        <taxon>Maleae</taxon>
        <taxon>Malus</taxon>
    </lineage>
</organism>
<evidence type="ECO:0000313" key="3">
    <source>
        <dbReference type="Proteomes" id="UP000315295"/>
    </source>
</evidence>
<reference evidence="2 3" key="1">
    <citation type="journal article" date="2019" name="G3 (Bethesda)">
        <title>Sequencing of a Wild Apple (Malus baccata) Genome Unravels the Differences Between Cultivated and Wild Apple Species Regarding Disease Resistance and Cold Tolerance.</title>
        <authorList>
            <person name="Chen X."/>
        </authorList>
    </citation>
    <scope>NUCLEOTIDE SEQUENCE [LARGE SCALE GENOMIC DNA]</scope>
    <source>
        <strain evidence="3">cv. Shandingzi</strain>
        <tissue evidence="2">Leaves</tissue>
    </source>
</reference>
<keyword evidence="3" id="KW-1185">Reference proteome</keyword>
<name>A0A540M2J5_MALBA</name>
<dbReference type="Proteomes" id="UP000315295">
    <property type="component" value="Unassembled WGS sequence"/>
</dbReference>
<sequence>MVSSSKESSSPSRSSPTTRHISNRLLASVSVYHPDFTSDQNHGRPTLRWRSTSSVLSIAESRTGCKSRSDNGIPRDGGVVNEKWVRLGILRWPLQLPPHFAAENSMQNSKRSASSLYGF</sequence>
<evidence type="ECO:0000313" key="2">
    <source>
        <dbReference type="EMBL" id="TQD92759.1"/>
    </source>
</evidence>
<dbReference type="AlphaFoldDB" id="A0A540M2J5"/>
<proteinExistence type="predicted"/>
<accession>A0A540M2J5</accession>
<dbReference type="EMBL" id="VIEB01000386">
    <property type="protein sequence ID" value="TQD92759.1"/>
    <property type="molecule type" value="Genomic_DNA"/>
</dbReference>
<gene>
    <name evidence="2" type="ORF">C1H46_021637</name>
</gene>
<feature type="compositionally biased region" description="Low complexity" evidence="1">
    <location>
        <begin position="1"/>
        <end position="15"/>
    </location>
</feature>
<evidence type="ECO:0000256" key="1">
    <source>
        <dbReference type="SAM" id="MobiDB-lite"/>
    </source>
</evidence>